<comment type="subcellular location">
    <subcellularLocation>
        <location evidence="1">Membrane</location>
        <topology evidence="1">Single-pass membrane protein</topology>
    </subcellularLocation>
</comment>
<keyword evidence="6" id="KW-0843">Virulence</keyword>
<dbReference type="Pfam" id="PF11807">
    <property type="entry name" value="UstYa"/>
    <property type="match status" value="1"/>
</dbReference>
<keyword evidence="4 10" id="KW-1133">Transmembrane helix</keyword>
<gene>
    <name evidence="11" type="ORF">Daus18300_011654</name>
</gene>
<keyword evidence="12" id="KW-1185">Reference proteome</keyword>
<evidence type="ECO:0000256" key="7">
    <source>
        <dbReference type="ARBA" id="ARBA00023136"/>
    </source>
</evidence>
<evidence type="ECO:0000256" key="1">
    <source>
        <dbReference type="ARBA" id="ARBA00004167"/>
    </source>
</evidence>
<dbReference type="PANTHER" id="PTHR33365">
    <property type="entry name" value="YALI0B05434P"/>
    <property type="match status" value="1"/>
</dbReference>
<evidence type="ECO:0000256" key="6">
    <source>
        <dbReference type="ARBA" id="ARBA00023026"/>
    </source>
</evidence>
<accession>A0ABR3W5Q0</accession>
<evidence type="ECO:0000313" key="11">
    <source>
        <dbReference type="EMBL" id="KAL1853912.1"/>
    </source>
</evidence>
<keyword evidence="3 10" id="KW-0812">Transmembrane</keyword>
<evidence type="ECO:0000256" key="8">
    <source>
        <dbReference type="ARBA" id="ARBA00023180"/>
    </source>
</evidence>
<comment type="similarity">
    <text evidence="9">Belongs to the ustYa family.</text>
</comment>
<evidence type="ECO:0000256" key="9">
    <source>
        <dbReference type="ARBA" id="ARBA00035112"/>
    </source>
</evidence>
<evidence type="ECO:0000256" key="5">
    <source>
        <dbReference type="ARBA" id="ARBA00023002"/>
    </source>
</evidence>
<dbReference type="EMBL" id="JAWRVE010000145">
    <property type="protein sequence ID" value="KAL1853912.1"/>
    <property type="molecule type" value="Genomic_DNA"/>
</dbReference>
<reference evidence="11 12" key="1">
    <citation type="journal article" date="2024" name="IMA Fungus">
        <title>IMA Genome - F19 : A genome assembly and annotation guide to empower mycologists, including annotated draft genome sequences of Ceratocystis pirilliformis, Diaporthe australafricana, Fusarium ophioides, Paecilomyces lecythidis, and Sporothrix stenoceras.</title>
        <authorList>
            <person name="Aylward J."/>
            <person name="Wilson A.M."/>
            <person name="Visagie C.M."/>
            <person name="Spraker J."/>
            <person name="Barnes I."/>
            <person name="Buitendag C."/>
            <person name="Ceriani C."/>
            <person name="Del Mar Angel L."/>
            <person name="du Plessis D."/>
            <person name="Fuchs T."/>
            <person name="Gasser K."/>
            <person name="Kramer D."/>
            <person name="Li W."/>
            <person name="Munsamy K."/>
            <person name="Piso A."/>
            <person name="Price J.L."/>
            <person name="Sonnekus B."/>
            <person name="Thomas C."/>
            <person name="van der Nest A."/>
            <person name="van Dijk A."/>
            <person name="van Heerden A."/>
            <person name="van Vuuren N."/>
            <person name="Yilmaz N."/>
            <person name="Duong T.A."/>
            <person name="van der Merwe N.A."/>
            <person name="Wingfield M.J."/>
            <person name="Wingfield B.D."/>
        </authorList>
    </citation>
    <scope>NUCLEOTIDE SEQUENCE [LARGE SCALE GENOMIC DNA]</scope>
    <source>
        <strain evidence="11 12">CMW 18300</strain>
    </source>
</reference>
<keyword evidence="5" id="KW-0560">Oxidoreductase</keyword>
<evidence type="ECO:0000256" key="10">
    <source>
        <dbReference type="SAM" id="Phobius"/>
    </source>
</evidence>
<sequence length="240" mass="27181">MDREFWSRDPKSIQNAPEENPKYDRQFSILRGQVKRIKRVSILSLLLIVLATIVHIVQFFVPPAKINQQYAKIVEGNRAAVHSAPEYTRPEEILTSTRVLNGDEDAVFTGDIPLGRGFVKQKDEHGTDQIYAVAAIHQLRCVYFILNSFSLALDNVTALDSVQQRTTYHCIEILRQAVRCQADPTLDITYPLPDDPDTPASLGWGTEHICRNYDKLFEWSEKNRADDSTGLGVVYGYAAQ</sequence>
<keyword evidence="7 10" id="KW-0472">Membrane</keyword>
<protein>
    <recommendedName>
        <fullName evidence="13">Tat pathway signal sequence</fullName>
    </recommendedName>
</protein>
<feature type="transmembrane region" description="Helical" evidence="10">
    <location>
        <begin position="40"/>
        <end position="61"/>
    </location>
</feature>
<keyword evidence="8" id="KW-0325">Glycoprotein</keyword>
<evidence type="ECO:0000256" key="2">
    <source>
        <dbReference type="ARBA" id="ARBA00004685"/>
    </source>
</evidence>
<dbReference type="Proteomes" id="UP001583177">
    <property type="component" value="Unassembled WGS sequence"/>
</dbReference>
<evidence type="ECO:0000313" key="12">
    <source>
        <dbReference type="Proteomes" id="UP001583177"/>
    </source>
</evidence>
<dbReference type="PANTHER" id="PTHR33365:SF11">
    <property type="entry name" value="TAT PATHWAY SIGNAL SEQUENCE"/>
    <property type="match status" value="1"/>
</dbReference>
<evidence type="ECO:0000256" key="3">
    <source>
        <dbReference type="ARBA" id="ARBA00022692"/>
    </source>
</evidence>
<organism evidence="11 12">
    <name type="scientific">Diaporthe australafricana</name>
    <dbReference type="NCBI Taxonomy" id="127596"/>
    <lineage>
        <taxon>Eukaryota</taxon>
        <taxon>Fungi</taxon>
        <taxon>Dikarya</taxon>
        <taxon>Ascomycota</taxon>
        <taxon>Pezizomycotina</taxon>
        <taxon>Sordariomycetes</taxon>
        <taxon>Sordariomycetidae</taxon>
        <taxon>Diaporthales</taxon>
        <taxon>Diaporthaceae</taxon>
        <taxon>Diaporthe</taxon>
    </lineage>
</organism>
<dbReference type="InterPro" id="IPR021765">
    <property type="entry name" value="UstYa-like"/>
</dbReference>
<evidence type="ECO:0000256" key="4">
    <source>
        <dbReference type="ARBA" id="ARBA00022989"/>
    </source>
</evidence>
<name>A0ABR3W5Q0_9PEZI</name>
<evidence type="ECO:0008006" key="13">
    <source>
        <dbReference type="Google" id="ProtNLM"/>
    </source>
</evidence>
<comment type="pathway">
    <text evidence="2">Mycotoxin biosynthesis.</text>
</comment>
<comment type="caution">
    <text evidence="11">The sequence shown here is derived from an EMBL/GenBank/DDBJ whole genome shotgun (WGS) entry which is preliminary data.</text>
</comment>
<proteinExistence type="inferred from homology"/>